<feature type="domain" description="Bcl-2 Bcl-2 homology region 1-3" evidence="3">
    <location>
        <begin position="51"/>
        <end position="149"/>
    </location>
</feature>
<accession>A0AAD9J3E2</accession>
<evidence type="ECO:0000313" key="5">
    <source>
        <dbReference type="Proteomes" id="UP001208570"/>
    </source>
</evidence>
<dbReference type="InterPro" id="IPR002475">
    <property type="entry name" value="Bcl2-like"/>
</dbReference>
<sequence length="155" mass="17855">MTECCQNGIVMTAVNTRVLVSDYMRHHLKKHNVPWEADNGGELPGPVELTMRAIGDEFEDRYREVFEEMSNQLHISPSNARQTFHGVVNELFNDEVNWGRIVALFSFGATLAVQCVQKDMPELVDQLVDWITQYLDDNLYSWIQEHNGWVSIISL</sequence>
<dbReference type="GO" id="GO:0005741">
    <property type="term" value="C:mitochondrial outer membrane"/>
    <property type="evidence" value="ECO:0007669"/>
    <property type="project" value="TreeGrafter"/>
</dbReference>
<name>A0AAD9J3E2_9ANNE</name>
<evidence type="ECO:0000259" key="3">
    <source>
        <dbReference type="SMART" id="SM00337"/>
    </source>
</evidence>
<comment type="similarity">
    <text evidence="1">Belongs to the Bcl-2 family.</text>
</comment>
<proteinExistence type="inferred from homology"/>
<dbReference type="InterPro" id="IPR026298">
    <property type="entry name" value="Bcl-2_fam"/>
</dbReference>
<dbReference type="PANTHER" id="PTHR11256">
    <property type="entry name" value="BCL-2 RELATED"/>
    <property type="match status" value="1"/>
</dbReference>
<dbReference type="PANTHER" id="PTHR11256:SF50">
    <property type="entry name" value="APOPTOSIS REGULATOR CED-9"/>
    <property type="match status" value="1"/>
</dbReference>
<dbReference type="SUPFAM" id="SSF56854">
    <property type="entry name" value="Bcl-2 inhibitors of programmed cell death"/>
    <property type="match status" value="1"/>
</dbReference>
<keyword evidence="5" id="KW-1185">Reference proteome</keyword>
<dbReference type="PRINTS" id="PR01862">
    <property type="entry name" value="BCL2FAMILY"/>
</dbReference>
<reference evidence="4" key="1">
    <citation type="journal article" date="2023" name="Mol. Biol. Evol.">
        <title>Third-Generation Sequencing Reveals the Adaptive Role of the Epigenome in Three Deep-Sea Polychaetes.</title>
        <authorList>
            <person name="Perez M."/>
            <person name="Aroh O."/>
            <person name="Sun Y."/>
            <person name="Lan Y."/>
            <person name="Juniper S.K."/>
            <person name="Young C.R."/>
            <person name="Angers B."/>
            <person name="Qian P.Y."/>
        </authorList>
    </citation>
    <scope>NUCLEOTIDE SEQUENCE</scope>
    <source>
        <strain evidence="4">P08H-3</strain>
    </source>
</reference>
<dbReference type="SMART" id="SM00337">
    <property type="entry name" value="BCL"/>
    <property type="match status" value="1"/>
</dbReference>
<dbReference type="GO" id="GO:0097192">
    <property type="term" value="P:extrinsic apoptotic signaling pathway in absence of ligand"/>
    <property type="evidence" value="ECO:0007669"/>
    <property type="project" value="TreeGrafter"/>
</dbReference>
<protein>
    <recommendedName>
        <fullName evidence="3">Bcl-2 Bcl-2 homology region 1-3 domain-containing protein</fullName>
    </recommendedName>
</protein>
<evidence type="ECO:0000256" key="2">
    <source>
        <dbReference type="ARBA" id="ARBA00022703"/>
    </source>
</evidence>
<dbReference type="AlphaFoldDB" id="A0AAD9J3E2"/>
<keyword evidence="2" id="KW-0053">Apoptosis</keyword>
<dbReference type="EMBL" id="JAODUP010000649">
    <property type="protein sequence ID" value="KAK2145887.1"/>
    <property type="molecule type" value="Genomic_DNA"/>
</dbReference>
<evidence type="ECO:0000313" key="4">
    <source>
        <dbReference type="EMBL" id="KAK2145887.1"/>
    </source>
</evidence>
<dbReference type="CDD" id="cd06845">
    <property type="entry name" value="Bcl-2_like"/>
    <property type="match status" value="1"/>
</dbReference>
<dbReference type="PROSITE" id="PS50062">
    <property type="entry name" value="BCL2_FAMILY"/>
    <property type="match status" value="1"/>
</dbReference>
<dbReference type="GO" id="GO:0001836">
    <property type="term" value="P:release of cytochrome c from mitochondria"/>
    <property type="evidence" value="ECO:0007669"/>
    <property type="project" value="TreeGrafter"/>
</dbReference>
<dbReference type="Proteomes" id="UP001208570">
    <property type="component" value="Unassembled WGS sequence"/>
</dbReference>
<comment type="caution">
    <text evidence="4">The sequence shown here is derived from an EMBL/GenBank/DDBJ whole genome shotgun (WGS) entry which is preliminary data.</text>
</comment>
<dbReference type="Pfam" id="PF00452">
    <property type="entry name" value="Bcl-2"/>
    <property type="match status" value="1"/>
</dbReference>
<dbReference type="InterPro" id="IPR036834">
    <property type="entry name" value="Bcl-2-like_sf"/>
</dbReference>
<dbReference type="GO" id="GO:0051400">
    <property type="term" value="F:BH domain binding"/>
    <property type="evidence" value="ECO:0007669"/>
    <property type="project" value="TreeGrafter"/>
</dbReference>
<dbReference type="Gene3D" id="1.10.437.10">
    <property type="entry name" value="Blc2-like"/>
    <property type="match status" value="1"/>
</dbReference>
<dbReference type="GO" id="GO:0008630">
    <property type="term" value="P:intrinsic apoptotic signaling pathway in response to DNA damage"/>
    <property type="evidence" value="ECO:0007669"/>
    <property type="project" value="TreeGrafter"/>
</dbReference>
<gene>
    <name evidence="4" type="ORF">LSH36_649g01030</name>
</gene>
<dbReference type="InterPro" id="IPR046371">
    <property type="entry name" value="Bcl-2_BH1-3"/>
</dbReference>
<dbReference type="GO" id="GO:0042981">
    <property type="term" value="P:regulation of apoptotic process"/>
    <property type="evidence" value="ECO:0007669"/>
    <property type="project" value="InterPro"/>
</dbReference>
<evidence type="ECO:0000256" key="1">
    <source>
        <dbReference type="ARBA" id="ARBA00009458"/>
    </source>
</evidence>
<organism evidence="4 5">
    <name type="scientific">Paralvinella palmiformis</name>
    <dbReference type="NCBI Taxonomy" id="53620"/>
    <lineage>
        <taxon>Eukaryota</taxon>
        <taxon>Metazoa</taxon>
        <taxon>Spiralia</taxon>
        <taxon>Lophotrochozoa</taxon>
        <taxon>Annelida</taxon>
        <taxon>Polychaeta</taxon>
        <taxon>Sedentaria</taxon>
        <taxon>Canalipalpata</taxon>
        <taxon>Terebellida</taxon>
        <taxon>Terebelliformia</taxon>
        <taxon>Alvinellidae</taxon>
        <taxon>Paralvinella</taxon>
    </lineage>
</organism>